<evidence type="ECO:0000313" key="14">
    <source>
        <dbReference type="EMBL" id="MDX8418755.1"/>
    </source>
</evidence>
<keyword evidence="4 11" id="KW-0540">Nuclease</keyword>
<evidence type="ECO:0000256" key="2">
    <source>
        <dbReference type="ARBA" id="ARBA00022517"/>
    </source>
</evidence>
<evidence type="ECO:0000256" key="9">
    <source>
        <dbReference type="ARBA" id="ARBA00022842"/>
    </source>
</evidence>
<dbReference type="SUPFAM" id="SSF110455">
    <property type="entry name" value="Toprim domain"/>
    <property type="match status" value="1"/>
</dbReference>
<dbReference type="EC" id="3.1.26.8" evidence="11 12"/>
<dbReference type="GO" id="GO:0005737">
    <property type="term" value="C:cytoplasm"/>
    <property type="evidence" value="ECO:0007669"/>
    <property type="project" value="UniProtKB-SubCell"/>
</dbReference>
<dbReference type="RefSeq" id="WP_370595385.1">
    <property type="nucleotide sequence ID" value="NZ_JALBUR010000002.1"/>
</dbReference>
<dbReference type="Proteomes" id="UP001286174">
    <property type="component" value="Unassembled WGS sequence"/>
</dbReference>
<comment type="caution">
    <text evidence="14">The sequence shown here is derived from an EMBL/GenBank/DDBJ whole genome shotgun (WGS) entry which is preliminary data.</text>
</comment>
<dbReference type="GO" id="GO:0019843">
    <property type="term" value="F:rRNA binding"/>
    <property type="evidence" value="ECO:0007669"/>
    <property type="project" value="UniProtKB-KW"/>
</dbReference>
<organism evidence="14 15">
    <name type="scientific">Grylomicrobium aquisgranensis</name>
    <dbReference type="NCBI Taxonomy" id="2926318"/>
    <lineage>
        <taxon>Bacteria</taxon>
        <taxon>Bacillati</taxon>
        <taxon>Bacillota</taxon>
        <taxon>Erysipelotrichia</taxon>
        <taxon>Erysipelotrichales</taxon>
        <taxon>Erysipelotrichaceae</taxon>
        <taxon>Grylomicrobium</taxon>
    </lineage>
</organism>
<comment type="function">
    <text evidence="11">Required for correct processing of both the 5' and 3' ends of 5S rRNA precursor. Cleaves both sides of a double-stranded region yielding mature 5S rRNA in one step.</text>
</comment>
<keyword evidence="10 11" id="KW-0694">RNA-binding</keyword>
<dbReference type="SMART" id="SM00493">
    <property type="entry name" value="TOPRIM"/>
    <property type="match status" value="1"/>
</dbReference>
<reference evidence="14 15" key="1">
    <citation type="submission" date="2022-03" db="EMBL/GenBank/DDBJ databases">
        <title>Novel taxa within the pig intestine.</title>
        <authorList>
            <person name="Wylensek D."/>
            <person name="Bishof K."/>
            <person name="Afrizal A."/>
            <person name="Clavel T."/>
        </authorList>
    </citation>
    <scope>NUCLEOTIDE SEQUENCE [LARGE SCALE GENOMIC DNA]</scope>
    <source>
        <strain evidence="14 15">CLA-KB-P133</strain>
    </source>
</reference>
<evidence type="ECO:0000256" key="11">
    <source>
        <dbReference type="HAMAP-Rule" id="MF_01469"/>
    </source>
</evidence>
<dbReference type="Pfam" id="PF13331">
    <property type="entry name" value="DUF4093"/>
    <property type="match status" value="1"/>
</dbReference>
<dbReference type="Gene3D" id="3.40.1360.10">
    <property type="match status" value="1"/>
</dbReference>
<proteinExistence type="inferred from homology"/>
<dbReference type="PANTHER" id="PTHR39156">
    <property type="entry name" value="RIBONUCLEASE M5"/>
    <property type="match status" value="1"/>
</dbReference>
<evidence type="ECO:0000256" key="1">
    <source>
        <dbReference type="ARBA" id="ARBA00022490"/>
    </source>
</evidence>
<keyword evidence="15" id="KW-1185">Reference proteome</keyword>
<keyword evidence="7 11" id="KW-0255">Endonuclease</keyword>
<keyword evidence="5" id="KW-0479">Metal-binding</keyword>
<comment type="subcellular location">
    <subcellularLocation>
        <location evidence="11">Cytoplasm</location>
    </subcellularLocation>
</comment>
<keyword evidence="1 11" id="KW-0963">Cytoplasm</keyword>
<evidence type="ECO:0000256" key="12">
    <source>
        <dbReference type="NCBIfam" id="TIGR00334"/>
    </source>
</evidence>
<sequence length="177" mass="19670">MAEKKRIKELIVVEGHHDTARLKLLYDCDTVETHGTCLSDWTLRLIKRAARSRGVIVMTDPDSPGNRIRKAVNDAVPGCMNAFVDKAHAHTTHKVGVEHADDKTIQDALDNLITFTEESHLTMQDMYALGLSGRPDSGEKREKIGQLYHLGNGNAKTMLSRLNALGISKEELQEALK</sequence>
<dbReference type="InterPro" id="IPR025156">
    <property type="entry name" value="RNase_M5_C"/>
</dbReference>
<dbReference type="CDD" id="cd01027">
    <property type="entry name" value="TOPRIM_RNase_M5_like"/>
    <property type="match status" value="1"/>
</dbReference>
<keyword evidence="2 11" id="KW-0690">Ribosome biogenesis</keyword>
<dbReference type="HAMAP" id="MF_01469">
    <property type="entry name" value="RNase_M5"/>
    <property type="match status" value="1"/>
</dbReference>
<dbReference type="GO" id="GO:0046872">
    <property type="term" value="F:metal ion binding"/>
    <property type="evidence" value="ECO:0007669"/>
    <property type="project" value="UniProtKB-KW"/>
</dbReference>
<evidence type="ECO:0000256" key="6">
    <source>
        <dbReference type="ARBA" id="ARBA00022730"/>
    </source>
</evidence>
<keyword evidence="9" id="KW-0460">Magnesium</keyword>
<keyword evidence="8 11" id="KW-0378">Hydrolase</keyword>
<dbReference type="InterPro" id="IPR006171">
    <property type="entry name" value="TOPRIM_dom"/>
</dbReference>
<feature type="domain" description="Toprim" evidence="13">
    <location>
        <begin position="8"/>
        <end position="81"/>
    </location>
</feature>
<evidence type="ECO:0000256" key="10">
    <source>
        <dbReference type="ARBA" id="ARBA00022884"/>
    </source>
</evidence>
<evidence type="ECO:0000256" key="5">
    <source>
        <dbReference type="ARBA" id="ARBA00022723"/>
    </source>
</evidence>
<protein>
    <recommendedName>
        <fullName evidence="11 12">Ribonuclease M5</fullName>
        <ecNumber evidence="11 12">3.1.26.8</ecNumber>
    </recommendedName>
    <alternativeName>
        <fullName evidence="11">RNase M5</fullName>
    </alternativeName>
    <alternativeName>
        <fullName evidence="11">Ribosomal RNA terminal maturase M5</fullName>
    </alternativeName>
</protein>
<dbReference type="InterPro" id="IPR034141">
    <property type="entry name" value="TOPRIM_RNase_M5-like"/>
</dbReference>
<comment type="similarity">
    <text evidence="11">Belongs to the ribonuclease M5 family.</text>
</comment>
<dbReference type="EMBL" id="JALBUR010000002">
    <property type="protein sequence ID" value="MDX8418755.1"/>
    <property type="molecule type" value="Genomic_DNA"/>
</dbReference>
<evidence type="ECO:0000256" key="3">
    <source>
        <dbReference type="ARBA" id="ARBA00022552"/>
    </source>
</evidence>
<keyword evidence="3 11" id="KW-0698">rRNA processing</keyword>
<gene>
    <name evidence="11 14" type="primary">rnmV</name>
    <name evidence="14" type="ORF">MOZ60_01450</name>
</gene>
<dbReference type="Pfam" id="PF01751">
    <property type="entry name" value="Toprim"/>
    <property type="match status" value="1"/>
</dbReference>
<name>A0AB35U6D5_9FIRM</name>
<dbReference type="InterPro" id="IPR004466">
    <property type="entry name" value="RNase_M5"/>
</dbReference>
<keyword evidence="6 11" id="KW-0699">rRNA-binding</keyword>
<comment type="catalytic activity">
    <reaction evidence="11">
        <text>Endonucleolytic cleavage of RNA, removing 21 and 42 nucleotides, respectively, from the 5'- and 3'-termini of a 5S-rRNA precursor.</text>
        <dbReference type="EC" id="3.1.26.8"/>
    </reaction>
</comment>
<dbReference type="AlphaFoldDB" id="A0AB35U6D5"/>
<evidence type="ECO:0000259" key="13">
    <source>
        <dbReference type="SMART" id="SM00493"/>
    </source>
</evidence>
<dbReference type="GO" id="GO:0006364">
    <property type="term" value="P:rRNA processing"/>
    <property type="evidence" value="ECO:0007669"/>
    <property type="project" value="UniProtKB-UniRule"/>
</dbReference>
<evidence type="ECO:0000256" key="7">
    <source>
        <dbReference type="ARBA" id="ARBA00022759"/>
    </source>
</evidence>
<accession>A0AB35U6D5</accession>
<dbReference type="GO" id="GO:0043822">
    <property type="term" value="F:ribonuclease M5 activity"/>
    <property type="evidence" value="ECO:0007669"/>
    <property type="project" value="UniProtKB-UniRule"/>
</dbReference>
<evidence type="ECO:0000313" key="15">
    <source>
        <dbReference type="Proteomes" id="UP001286174"/>
    </source>
</evidence>
<dbReference type="PANTHER" id="PTHR39156:SF2">
    <property type="entry name" value="DNA PRIMASE (BACTERIAL TYPE) AND SMALL PRIMASE-LIKE PROTEINS"/>
    <property type="match status" value="1"/>
</dbReference>
<dbReference type="NCBIfam" id="TIGR00334">
    <property type="entry name" value="5S_RNA_mat_M5"/>
    <property type="match status" value="1"/>
</dbReference>
<evidence type="ECO:0000256" key="4">
    <source>
        <dbReference type="ARBA" id="ARBA00022722"/>
    </source>
</evidence>
<evidence type="ECO:0000256" key="8">
    <source>
        <dbReference type="ARBA" id="ARBA00022801"/>
    </source>
</evidence>